<gene>
    <name evidence="1" type="ORF">SDC9_27481</name>
</gene>
<proteinExistence type="predicted"/>
<dbReference type="Gene3D" id="3.40.50.2300">
    <property type="match status" value="2"/>
</dbReference>
<comment type="caution">
    <text evidence="1">The sequence shown here is derived from an EMBL/GenBank/DDBJ whole genome shotgun (WGS) entry which is preliminary data.</text>
</comment>
<dbReference type="InterPro" id="IPR007487">
    <property type="entry name" value="ABC_transpt-TYRBP-like"/>
</dbReference>
<dbReference type="InterPro" id="IPR028082">
    <property type="entry name" value="Peripla_BP_I"/>
</dbReference>
<dbReference type="CDD" id="cd06325">
    <property type="entry name" value="PBP1_ABC_unchar_transporter"/>
    <property type="match status" value="1"/>
</dbReference>
<organism evidence="1">
    <name type="scientific">bioreactor metagenome</name>
    <dbReference type="NCBI Taxonomy" id="1076179"/>
    <lineage>
        <taxon>unclassified sequences</taxon>
        <taxon>metagenomes</taxon>
        <taxon>ecological metagenomes</taxon>
    </lineage>
</organism>
<sequence length="313" mass="33975">MKKGRYYQPNVEIIWVRILKEVFLLYRIGILQLTQNLDDAVHGFKQGLSDQGIEADFHYLNADGNLDELPNLASKLAALNVDLIFACSTPAAAAAVELPDNIPVVFTPVFDPVGAKLVKSMDKPGSKATGVSGMVKVEEKVAFIRRVLPNAKKLGVLYHAQDLNALLEIDNFRQAAQNIFTLVELPINQPEELSKIDTLLTSDMDALFIPIGRIIEENFATVVYYTDDANIPVIASHAPNVPGGALAALVSNHHKLGEACAVKAAQILNGTSPSVIPVGIVEQPEILLNGFVAENLGIEFPSNLVTQAKEIYE</sequence>
<dbReference type="AlphaFoldDB" id="A0A644US76"/>
<evidence type="ECO:0000313" key="1">
    <source>
        <dbReference type="EMBL" id="MPL81553.1"/>
    </source>
</evidence>
<reference evidence="1" key="1">
    <citation type="submission" date="2019-08" db="EMBL/GenBank/DDBJ databases">
        <authorList>
            <person name="Kucharzyk K."/>
            <person name="Murdoch R.W."/>
            <person name="Higgins S."/>
            <person name="Loffler F."/>
        </authorList>
    </citation>
    <scope>NUCLEOTIDE SEQUENCE</scope>
</reference>
<dbReference type="Pfam" id="PF04392">
    <property type="entry name" value="ABC_sub_bind"/>
    <property type="match status" value="1"/>
</dbReference>
<accession>A0A644US76</accession>
<dbReference type="SUPFAM" id="SSF53822">
    <property type="entry name" value="Periplasmic binding protein-like I"/>
    <property type="match status" value="1"/>
</dbReference>
<dbReference type="PANTHER" id="PTHR35271:SF1">
    <property type="entry name" value="ABC TRANSPORTER, SUBSTRATE-BINDING LIPOPROTEIN"/>
    <property type="match status" value="1"/>
</dbReference>
<protein>
    <recommendedName>
        <fullName evidence="2">ABC transporter substrate-binding protein</fullName>
    </recommendedName>
</protein>
<evidence type="ECO:0008006" key="2">
    <source>
        <dbReference type="Google" id="ProtNLM"/>
    </source>
</evidence>
<name>A0A644US76_9ZZZZ</name>
<dbReference type="PANTHER" id="PTHR35271">
    <property type="entry name" value="ABC TRANSPORTER, SUBSTRATE-BINDING LIPOPROTEIN-RELATED"/>
    <property type="match status" value="1"/>
</dbReference>
<dbReference type="EMBL" id="VSSQ01000151">
    <property type="protein sequence ID" value="MPL81553.1"/>
    <property type="molecule type" value="Genomic_DNA"/>
</dbReference>